<dbReference type="Proteomes" id="UP000800097">
    <property type="component" value="Unassembled WGS sequence"/>
</dbReference>
<evidence type="ECO:0000313" key="2">
    <source>
        <dbReference type="EMBL" id="KAF2274320.1"/>
    </source>
</evidence>
<dbReference type="RefSeq" id="XP_033651859.1">
    <property type="nucleotide sequence ID" value="XM_033793075.1"/>
</dbReference>
<evidence type="ECO:0000256" key="1">
    <source>
        <dbReference type="SAM" id="MobiDB-lite"/>
    </source>
</evidence>
<keyword evidence="3" id="KW-1185">Reference proteome</keyword>
<accession>A0A6A6JCH5</accession>
<dbReference type="AlphaFoldDB" id="A0A6A6JCH5"/>
<organism evidence="2 3">
    <name type="scientific">Westerdykella ornata</name>
    <dbReference type="NCBI Taxonomy" id="318751"/>
    <lineage>
        <taxon>Eukaryota</taxon>
        <taxon>Fungi</taxon>
        <taxon>Dikarya</taxon>
        <taxon>Ascomycota</taxon>
        <taxon>Pezizomycotina</taxon>
        <taxon>Dothideomycetes</taxon>
        <taxon>Pleosporomycetidae</taxon>
        <taxon>Pleosporales</taxon>
        <taxon>Sporormiaceae</taxon>
        <taxon>Westerdykella</taxon>
    </lineage>
</organism>
<reference evidence="2" key="1">
    <citation type="journal article" date="2020" name="Stud. Mycol.">
        <title>101 Dothideomycetes genomes: a test case for predicting lifestyles and emergence of pathogens.</title>
        <authorList>
            <person name="Haridas S."/>
            <person name="Albert R."/>
            <person name="Binder M."/>
            <person name="Bloem J."/>
            <person name="Labutti K."/>
            <person name="Salamov A."/>
            <person name="Andreopoulos B."/>
            <person name="Baker S."/>
            <person name="Barry K."/>
            <person name="Bills G."/>
            <person name="Bluhm B."/>
            <person name="Cannon C."/>
            <person name="Castanera R."/>
            <person name="Culley D."/>
            <person name="Daum C."/>
            <person name="Ezra D."/>
            <person name="Gonzalez J."/>
            <person name="Henrissat B."/>
            <person name="Kuo A."/>
            <person name="Liang C."/>
            <person name="Lipzen A."/>
            <person name="Lutzoni F."/>
            <person name="Magnuson J."/>
            <person name="Mondo S."/>
            <person name="Nolan M."/>
            <person name="Ohm R."/>
            <person name="Pangilinan J."/>
            <person name="Park H.-J."/>
            <person name="Ramirez L."/>
            <person name="Alfaro M."/>
            <person name="Sun H."/>
            <person name="Tritt A."/>
            <person name="Yoshinaga Y."/>
            <person name="Zwiers L.-H."/>
            <person name="Turgeon B."/>
            <person name="Goodwin S."/>
            <person name="Spatafora J."/>
            <person name="Crous P."/>
            <person name="Grigoriev I."/>
        </authorList>
    </citation>
    <scope>NUCLEOTIDE SEQUENCE</scope>
    <source>
        <strain evidence="2">CBS 379.55</strain>
    </source>
</reference>
<dbReference type="EMBL" id="ML986503">
    <property type="protein sequence ID" value="KAF2274320.1"/>
    <property type="molecule type" value="Genomic_DNA"/>
</dbReference>
<gene>
    <name evidence="2" type="ORF">EI97DRAFT_126019</name>
</gene>
<proteinExistence type="predicted"/>
<protein>
    <submittedName>
        <fullName evidence="2">Uncharacterized protein</fullName>
    </submittedName>
</protein>
<feature type="region of interest" description="Disordered" evidence="1">
    <location>
        <begin position="18"/>
        <end position="41"/>
    </location>
</feature>
<sequence>MLPLQGFLALLSPPYSVHSPASREGRSTQPQIRPVGPLSETAENVPEFPSYYYVSPTRESALDSIFLFVSCAFPPKVARLADDRTECAPIPERCNVLQRSFRKREQRPCEAVAKRRRLGGKGNRTRIKVCSGNRRTTSPVYQYRRASSLHLQGANTSTQG</sequence>
<dbReference type="GeneID" id="54546250"/>
<evidence type="ECO:0000313" key="3">
    <source>
        <dbReference type="Proteomes" id="UP000800097"/>
    </source>
</evidence>
<name>A0A6A6JCH5_WESOR</name>